<keyword evidence="6 7" id="KW-0472">Membrane</keyword>
<dbReference type="InterPro" id="IPR049278">
    <property type="entry name" value="MS_channel_C"/>
</dbReference>
<keyword evidence="12" id="KW-1185">Reference proteome</keyword>
<evidence type="ECO:0000259" key="9">
    <source>
        <dbReference type="Pfam" id="PF21082"/>
    </source>
</evidence>
<evidence type="ECO:0000256" key="4">
    <source>
        <dbReference type="ARBA" id="ARBA00022692"/>
    </source>
</evidence>
<dbReference type="InterPro" id="IPR011014">
    <property type="entry name" value="MscS_channel_TM-2"/>
</dbReference>
<comment type="function">
    <text evidence="7">Mechanosensitive channel that participates in the regulation of osmotic pressure changes within the cell, opening in response to stretch forces in the membrane lipid bilayer, without the need for other proteins. Contributes to normal resistance to hypoosmotic shock. Forms an ion channel of 1.0 nanosiemens conductance with a slight preference for anions.</text>
</comment>
<keyword evidence="4 7" id="KW-0812">Transmembrane</keyword>
<comment type="similarity">
    <text evidence="2 7">Belongs to the MscS (TC 1.A.23) family.</text>
</comment>
<feature type="domain" description="Mechanosensitive ion channel MscS C-terminal" evidence="9">
    <location>
        <begin position="194"/>
        <end position="276"/>
    </location>
</feature>
<evidence type="ECO:0000256" key="6">
    <source>
        <dbReference type="ARBA" id="ARBA00023136"/>
    </source>
</evidence>
<dbReference type="EMBL" id="FRFG01000028">
    <property type="protein sequence ID" value="SHO56834.1"/>
    <property type="molecule type" value="Genomic_DNA"/>
</dbReference>
<evidence type="ECO:0000256" key="7">
    <source>
        <dbReference type="RuleBase" id="RU369025"/>
    </source>
</evidence>
<evidence type="ECO:0000256" key="1">
    <source>
        <dbReference type="ARBA" id="ARBA00004651"/>
    </source>
</evidence>
<dbReference type="PANTHER" id="PTHR30221">
    <property type="entry name" value="SMALL-CONDUCTANCE MECHANOSENSITIVE CHANNEL"/>
    <property type="match status" value="1"/>
</dbReference>
<evidence type="ECO:0000256" key="2">
    <source>
        <dbReference type="ARBA" id="ARBA00008017"/>
    </source>
</evidence>
<dbReference type="PANTHER" id="PTHR30221:SF1">
    <property type="entry name" value="SMALL-CONDUCTANCE MECHANOSENSITIVE CHANNEL"/>
    <property type="match status" value="1"/>
</dbReference>
<dbReference type="InterPro" id="IPR023408">
    <property type="entry name" value="MscS_beta-dom_sf"/>
</dbReference>
<dbReference type="InterPro" id="IPR049142">
    <property type="entry name" value="MS_channel_1st"/>
</dbReference>
<evidence type="ECO:0000313" key="11">
    <source>
        <dbReference type="EMBL" id="SHO56834.1"/>
    </source>
</evidence>
<dbReference type="Pfam" id="PF21088">
    <property type="entry name" value="MS_channel_1st"/>
    <property type="match status" value="1"/>
</dbReference>
<keyword evidence="5 7" id="KW-1133">Transmembrane helix</keyword>
<dbReference type="InterPro" id="IPR045275">
    <property type="entry name" value="MscS_archaea/bacteria_type"/>
</dbReference>
<gene>
    <name evidence="11" type="primary">mscS</name>
    <name evidence="11" type="ORF">VQ7734_02603</name>
</gene>
<dbReference type="STRING" id="1117707.VQ7734_02603"/>
<dbReference type="InterPro" id="IPR008910">
    <property type="entry name" value="MSC_TM_helix"/>
</dbReference>
<accession>A0A1M7YW37</accession>
<feature type="transmembrane region" description="Helical" evidence="7">
    <location>
        <begin position="106"/>
        <end position="135"/>
    </location>
</feature>
<keyword evidence="7" id="KW-0997">Cell inner membrane</keyword>
<evidence type="ECO:0000256" key="5">
    <source>
        <dbReference type="ARBA" id="ARBA00022989"/>
    </source>
</evidence>
<sequence length="292" mass="31502">MATDSITDTAAAKTVENLSQMNHWLTDNSDLLVQYGVNILSAVLILFIGNLFVKLIAGSVSRVLKKKAMDNAVIEFIHGLIRYLLFIIVLIAALSRVGVQTASVVAVIGAAGLAVGLALQGSLSNFAAGILIVAFRPFKSGDFVEVSGVSGAVESIQIFQTVLKTPDNKMVVVPNSGVIGGPITNYSRHATRRIDFVVGVSYTADLQKTKQILKETMARDERVLKTPEVTVGVVELADSSVNFVVRPWVKTEDYWGAYFDLTQAMKEALDAHGIEIPFPQMDVHLDPVNTVG</sequence>
<dbReference type="Proteomes" id="UP000184600">
    <property type="component" value="Unassembled WGS sequence"/>
</dbReference>
<dbReference type="Pfam" id="PF21082">
    <property type="entry name" value="MS_channel_3rd"/>
    <property type="match status" value="1"/>
</dbReference>
<reference evidence="12" key="1">
    <citation type="submission" date="2016-12" db="EMBL/GenBank/DDBJ databases">
        <authorList>
            <person name="Rodrigo-Torres L."/>
            <person name="Arahal R.D."/>
            <person name="Lucena T."/>
        </authorList>
    </citation>
    <scope>NUCLEOTIDE SEQUENCE [LARGE SCALE GENOMIC DNA]</scope>
</reference>
<feature type="domain" description="Mechanosensitive ion channel MscS" evidence="8">
    <location>
        <begin position="122"/>
        <end position="188"/>
    </location>
</feature>
<comment type="subunit">
    <text evidence="7">Homoheptamer.</text>
</comment>
<evidence type="ECO:0000259" key="10">
    <source>
        <dbReference type="Pfam" id="PF21088"/>
    </source>
</evidence>
<name>A0A1M7YW37_9VIBR</name>
<evidence type="ECO:0000259" key="8">
    <source>
        <dbReference type="Pfam" id="PF00924"/>
    </source>
</evidence>
<dbReference type="GO" id="GO:0005886">
    <property type="term" value="C:plasma membrane"/>
    <property type="evidence" value="ECO:0007669"/>
    <property type="project" value="UniProtKB-SubCell"/>
</dbReference>
<feature type="transmembrane region" description="Helical" evidence="7">
    <location>
        <begin position="73"/>
        <end position="94"/>
    </location>
</feature>
<dbReference type="Pfam" id="PF00924">
    <property type="entry name" value="MS_channel_2nd"/>
    <property type="match status" value="1"/>
</dbReference>
<organism evidence="11 12">
    <name type="scientific">Vibrio quintilis</name>
    <dbReference type="NCBI Taxonomy" id="1117707"/>
    <lineage>
        <taxon>Bacteria</taxon>
        <taxon>Pseudomonadati</taxon>
        <taxon>Pseudomonadota</taxon>
        <taxon>Gammaproteobacteria</taxon>
        <taxon>Vibrionales</taxon>
        <taxon>Vibrionaceae</taxon>
        <taxon>Vibrio</taxon>
    </lineage>
</organism>
<dbReference type="OrthoDB" id="9809206at2"/>
<dbReference type="Gene3D" id="2.30.30.60">
    <property type="match status" value="1"/>
</dbReference>
<proteinExistence type="inferred from homology"/>
<comment type="caution">
    <text evidence="7">Lacks conserved residue(s) required for the propagation of feature annotation.</text>
</comment>
<protein>
    <recommendedName>
        <fullName evidence="7">Small-conductance mechanosensitive channel</fullName>
    </recommendedName>
</protein>
<dbReference type="InterPro" id="IPR010920">
    <property type="entry name" value="LSM_dom_sf"/>
</dbReference>
<dbReference type="GO" id="GO:0008381">
    <property type="term" value="F:mechanosensitive monoatomic ion channel activity"/>
    <property type="evidence" value="ECO:0007669"/>
    <property type="project" value="InterPro"/>
</dbReference>
<evidence type="ECO:0000313" key="12">
    <source>
        <dbReference type="Proteomes" id="UP000184600"/>
    </source>
</evidence>
<keyword evidence="3" id="KW-1003">Cell membrane</keyword>
<evidence type="ECO:0000256" key="3">
    <source>
        <dbReference type="ARBA" id="ARBA00022475"/>
    </source>
</evidence>
<keyword evidence="7" id="KW-0407">Ion channel</keyword>
<keyword evidence="7" id="KW-0813">Transport</keyword>
<dbReference type="SUPFAM" id="SSF50182">
    <property type="entry name" value="Sm-like ribonucleoproteins"/>
    <property type="match status" value="1"/>
</dbReference>
<feature type="domain" description="Mechanosensitive ion channel transmembrane helices 2/3" evidence="10">
    <location>
        <begin position="79"/>
        <end position="120"/>
    </location>
</feature>
<dbReference type="InterPro" id="IPR006685">
    <property type="entry name" value="MscS_channel_2nd"/>
</dbReference>
<dbReference type="Pfam" id="PF05552">
    <property type="entry name" value="MS_channel_1st_1"/>
    <property type="match status" value="1"/>
</dbReference>
<dbReference type="AlphaFoldDB" id="A0A1M7YW37"/>
<comment type="subcellular location">
    <subcellularLocation>
        <location evidence="7">Cell inner membrane</location>
        <topology evidence="7">Multi-pass membrane protein</topology>
    </subcellularLocation>
    <subcellularLocation>
        <location evidence="1">Cell membrane</location>
        <topology evidence="1">Multi-pass membrane protein</topology>
    </subcellularLocation>
</comment>
<keyword evidence="7" id="KW-0406">Ion transport</keyword>
<feature type="transmembrane region" description="Helical" evidence="7">
    <location>
        <begin position="32"/>
        <end position="53"/>
    </location>
</feature>
<dbReference type="SUPFAM" id="SSF82689">
    <property type="entry name" value="Mechanosensitive channel protein MscS (YggB), C-terminal domain"/>
    <property type="match status" value="1"/>
</dbReference>
<dbReference type="RefSeq" id="WP_073583191.1">
    <property type="nucleotide sequence ID" value="NZ_AP024897.1"/>
</dbReference>
<dbReference type="SUPFAM" id="SSF82861">
    <property type="entry name" value="Mechanosensitive channel protein MscS (YggB), transmembrane region"/>
    <property type="match status" value="1"/>
</dbReference>
<dbReference type="Gene3D" id="1.10.287.1260">
    <property type="match status" value="1"/>
</dbReference>
<dbReference type="InterPro" id="IPR011066">
    <property type="entry name" value="MscS_channel_C_sf"/>
</dbReference>
<dbReference type="Gene3D" id="3.30.70.100">
    <property type="match status" value="1"/>
</dbReference>